<feature type="transmembrane region" description="Helical" evidence="7">
    <location>
        <begin position="130"/>
        <end position="151"/>
    </location>
</feature>
<evidence type="ECO:0000256" key="2">
    <source>
        <dbReference type="ARBA" id="ARBA00022448"/>
    </source>
</evidence>
<dbReference type="InterPro" id="IPR002751">
    <property type="entry name" value="CbiM/NikMN"/>
</dbReference>
<evidence type="ECO:0000256" key="3">
    <source>
        <dbReference type="ARBA" id="ARBA00022475"/>
    </source>
</evidence>
<keyword evidence="3" id="KW-1003">Cell membrane</keyword>
<organism evidence="8 9">
    <name type="scientific">Halarcobacter mediterraneus</name>
    <dbReference type="NCBI Taxonomy" id="2023153"/>
    <lineage>
        <taxon>Bacteria</taxon>
        <taxon>Pseudomonadati</taxon>
        <taxon>Campylobacterota</taxon>
        <taxon>Epsilonproteobacteria</taxon>
        <taxon>Campylobacterales</taxon>
        <taxon>Arcobacteraceae</taxon>
        <taxon>Halarcobacter</taxon>
    </lineage>
</organism>
<feature type="transmembrane region" description="Helical" evidence="7">
    <location>
        <begin position="12"/>
        <end position="31"/>
    </location>
</feature>
<gene>
    <name evidence="8" type="ORF">CP965_11665</name>
</gene>
<feature type="transmembrane region" description="Helical" evidence="7">
    <location>
        <begin position="93"/>
        <end position="118"/>
    </location>
</feature>
<evidence type="ECO:0000256" key="7">
    <source>
        <dbReference type="SAM" id="Phobius"/>
    </source>
</evidence>
<comment type="subcellular location">
    <subcellularLocation>
        <location evidence="1">Cell membrane</location>
        <topology evidence="1">Multi-pass membrane protein</topology>
    </subcellularLocation>
</comment>
<feature type="transmembrane region" description="Helical" evidence="7">
    <location>
        <begin position="37"/>
        <end position="56"/>
    </location>
</feature>
<keyword evidence="5 7" id="KW-1133">Transmembrane helix</keyword>
<dbReference type="PANTHER" id="PTHR34229:SF1">
    <property type="entry name" value="METAL TRANSPORT PROTEIN HI_1621-RELATED"/>
    <property type="match status" value="1"/>
</dbReference>
<dbReference type="Pfam" id="PF01891">
    <property type="entry name" value="CbiM"/>
    <property type="match status" value="1"/>
</dbReference>
<dbReference type="NCBIfam" id="NF004909">
    <property type="entry name" value="PRK06265.2-5"/>
    <property type="match status" value="1"/>
</dbReference>
<name>A0A4Q1AQW3_9BACT</name>
<evidence type="ECO:0000313" key="8">
    <source>
        <dbReference type="EMBL" id="RXK11832.1"/>
    </source>
</evidence>
<dbReference type="RefSeq" id="WP_129062285.1">
    <property type="nucleotide sequence ID" value="NZ_NXIE01000005.1"/>
</dbReference>
<dbReference type="PANTHER" id="PTHR34229">
    <property type="entry name" value="METAL TRANSPORT PROTEIN HI_1621-RELATED"/>
    <property type="match status" value="1"/>
</dbReference>
<dbReference type="Proteomes" id="UP000289718">
    <property type="component" value="Unassembled WGS sequence"/>
</dbReference>
<keyword evidence="2" id="KW-0813">Transport</keyword>
<evidence type="ECO:0000256" key="1">
    <source>
        <dbReference type="ARBA" id="ARBA00004651"/>
    </source>
</evidence>
<dbReference type="AlphaFoldDB" id="A0A4Q1AQW3"/>
<dbReference type="GO" id="GO:0005886">
    <property type="term" value="C:plasma membrane"/>
    <property type="evidence" value="ECO:0007669"/>
    <property type="project" value="UniProtKB-SubCell"/>
</dbReference>
<dbReference type="OrthoDB" id="9792317at2"/>
<dbReference type="EMBL" id="NXIE01000005">
    <property type="protein sequence ID" value="RXK11832.1"/>
    <property type="molecule type" value="Genomic_DNA"/>
</dbReference>
<feature type="transmembrane region" description="Helical" evidence="7">
    <location>
        <begin position="163"/>
        <end position="187"/>
    </location>
</feature>
<comment type="caution">
    <text evidence="8">The sequence shown here is derived from an EMBL/GenBank/DDBJ whole genome shotgun (WGS) entry which is preliminary data.</text>
</comment>
<dbReference type="Gene3D" id="1.10.1760.20">
    <property type="match status" value="1"/>
</dbReference>
<sequence length="200" mass="22094">MHISDGILSSEVAISTAVIAGVFLLYSLKGIKNKNIALISAMTALFFIASFVHIPLGFVQIHLLLIGVIGIILGFQIFLAIFIALLFQGVLLGYGGITSLGANILIMSLPGVFIFYIFKLKLLNFFNEKIKYFMVGFLSVLFSTILLALVLSLSKEEYLYASYTIFLANIPGMFIEGFISLFLINYIKKTMPNLIKDSNL</sequence>
<keyword evidence="4 7" id="KW-0812">Transmembrane</keyword>
<keyword evidence="9" id="KW-1185">Reference proteome</keyword>
<evidence type="ECO:0000256" key="5">
    <source>
        <dbReference type="ARBA" id="ARBA00022989"/>
    </source>
</evidence>
<evidence type="ECO:0000313" key="9">
    <source>
        <dbReference type="Proteomes" id="UP000289718"/>
    </source>
</evidence>
<reference evidence="8 9" key="1">
    <citation type="submission" date="2017-09" db="EMBL/GenBank/DDBJ databases">
        <title>Genomics of the genus Arcobacter.</title>
        <authorList>
            <person name="Perez-Cataluna A."/>
            <person name="Figueras M.J."/>
            <person name="Salas-Masso N."/>
        </authorList>
    </citation>
    <scope>NUCLEOTIDE SEQUENCE [LARGE SCALE GENOMIC DNA]</scope>
    <source>
        <strain evidence="8 9">F156-34</strain>
    </source>
</reference>
<dbReference type="GO" id="GO:0000041">
    <property type="term" value="P:transition metal ion transport"/>
    <property type="evidence" value="ECO:0007669"/>
    <property type="project" value="InterPro"/>
</dbReference>
<evidence type="ECO:0000256" key="6">
    <source>
        <dbReference type="ARBA" id="ARBA00023136"/>
    </source>
</evidence>
<proteinExistence type="predicted"/>
<protein>
    <submittedName>
        <fullName evidence="8">Cobalamin biosynthesis protein</fullName>
    </submittedName>
</protein>
<accession>A0A4Q1AQW3</accession>
<keyword evidence="6 7" id="KW-0472">Membrane</keyword>
<evidence type="ECO:0000256" key="4">
    <source>
        <dbReference type="ARBA" id="ARBA00022692"/>
    </source>
</evidence>
<feature type="transmembrane region" description="Helical" evidence="7">
    <location>
        <begin position="63"/>
        <end position="87"/>
    </location>
</feature>